<dbReference type="InterPro" id="IPR020625">
    <property type="entry name" value="Schiff_base-form_aldolases_AS"/>
</dbReference>
<dbReference type="STRING" id="1499687.BN1080_00476"/>
<dbReference type="SMART" id="SM01130">
    <property type="entry name" value="DHDPS"/>
    <property type="match status" value="1"/>
</dbReference>
<dbReference type="EC" id="4.3.3.7" evidence="4 12"/>
<comment type="caution">
    <text evidence="12">Was originally thought to be a dihydrodipicolinate synthase (DHDPS), catalyzing the condensation of (S)-aspartate-beta-semialdehyde [(S)-ASA] and pyruvate to dihydrodipicolinate (DHDP). However, it was shown in E.coli that the product of the enzymatic reaction is not dihydrodipicolinate but in fact (4S)-4-hydroxy-2,3,4,5-tetrahydro-(2S)-dipicolinic acid (HTPA), and that the consecutive dehydration reaction leading to DHDP is not spontaneous but catalyzed by DapB.</text>
</comment>
<dbReference type="PROSITE" id="PS00665">
    <property type="entry name" value="DHDPS_1"/>
    <property type="match status" value="1"/>
</dbReference>
<dbReference type="PANTHER" id="PTHR12128:SF66">
    <property type="entry name" value="4-HYDROXY-2-OXOGLUTARATE ALDOLASE, MITOCHONDRIAL"/>
    <property type="match status" value="1"/>
</dbReference>
<keyword evidence="9 12" id="KW-0456">Lyase</keyword>
<dbReference type="PANTHER" id="PTHR12128">
    <property type="entry name" value="DIHYDRODIPICOLINATE SYNTHASE"/>
    <property type="match status" value="1"/>
</dbReference>
<dbReference type="NCBIfam" id="TIGR00674">
    <property type="entry name" value="dapA"/>
    <property type="match status" value="1"/>
</dbReference>
<comment type="function">
    <text evidence="1 12">Catalyzes the condensation of (S)-aspartate-beta-semialdehyde [(S)-ASA] and pyruvate to 4-hydroxy-tetrahydrodipicolinate (HTPA).</text>
</comment>
<keyword evidence="7 12" id="KW-0220">Diaminopimelate biosynthesis</keyword>
<comment type="subcellular location">
    <subcellularLocation>
        <location evidence="12">Cytoplasm</location>
    </subcellularLocation>
</comment>
<dbReference type="InterPro" id="IPR002220">
    <property type="entry name" value="DapA-like"/>
</dbReference>
<dbReference type="RefSeq" id="WP_052650146.1">
    <property type="nucleotide sequence ID" value="NZ_CCXS01000001.1"/>
</dbReference>
<dbReference type="HAMAP" id="MF_00418">
    <property type="entry name" value="DapA"/>
    <property type="match status" value="1"/>
</dbReference>
<evidence type="ECO:0000256" key="13">
    <source>
        <dbReference type="PIRNR" id="PIRNR001365"/>
    </source>
</evidence>
<dbReference type="Pfam" id="PF00701">
    <property type="entry name" value="DHDPS"/>
    <property type="match status" value="1"/>
</dbReference>
<dbReference type="GO" id="GO:0005829">
    <property type="term" value="C:cytosol"/>
    <property type="evidence" value="ECO:0007669"/>
    <property type="project" value="TreeGrafter"/>
</dbReference>
<evidence type="ECO:0000256" key="1">
    <source>
        <dbReference type="ARBA" id="ARBA00003294"/>
    </source>
</evidence>
<dbReference type="EMBL" id="CCXS01000001">
    <property type="protein sequence ID" value="CEG21565.1"/>
    <property type="molecule type" value="Genomic_DNA"/>
</dbReference>
<dbReference type="GO" id="GO:0019877">
    <property type="term" value="P:diaminopimelate biosynthetic process"/>
    <property type="evidence" value="ECO:0007669"/>
    <property type="project" value="UniProtKB-UniRule"/>
</dbReference>
<keyword evidence="8 12" id="KW-0457">Lysine biosynthesis</keyword>
<dbReference type="InterPro" id="IPR013785">
    <property type="entry name" value="Aldolase_TIM"/>
</dbReference>
<dbReference type="PIRSF" id="PIRSF001365">
    <property type="entry name" value="DHDPS"/>
    <property type="match status" value="1"/>
</dbReference>
<evidence type="ECO:0000256" key="4">
    <source>
        <dbReference type="ARBA" id="ARBA00012086"/>
    </source>
</evidence>
<evidence type="ECO:0000256" key="5">
    <source>
        <dbReference type="ARBA" id="ARBA00022490"/>
    </source>
</evidence>
<evidence type="ECO:0000256" key="6">
    <source>
        <dbReference type="ARBA" id="ARBA00022605"/>
    </source>
</evidence>
<dbReference type="InterPro" id="IPR020624">
    <property type="entry name" value="Schiff_base-form_aldolases_CS"/>
</dbReference>
<dbReference type="AlphaFoldDB" id="A0A098EID6"/>
<comment type="pathway">
    <text evidence="2 12">Amino-acid biosynthesis; L-lysine biosynthesis via DAP pathway; (S)-tetrahydrodipicolinate from L-aspartate: step 3/4.</text>
</comment>
<organism evidence="16 17">
    <name type="scientific">Planococcus massiliensis</name>
    <dbReference type="NCBI Taxonomy" id="1499687"/>
    <lineage>
        <taxon>Bacteria</taxon>
        <taxon>Bacillati</taxon>
        <taxon>Bacillota</taxon>
        <taxon>Bacilli</taxon>
        <taxon>Bacillales</taxon>
        <taxon>Caryophanaceae</taxon>
        <taxon>Planococcus</taxon>
    </lineage>
</organism>
<dbReference type="PRINTS" id="PR00146">
    <property type="entry name" value="DHPICSNTHASE"/>
</dbReference>
<evidence type="ECO:0000256" key="8">
    <source>
        <dbReference type="ARBA" id="ARBA00023154"/>
    </source>
</evidence>
<dbReference type="OrthoDB" id="9782828at2"/>
<dbReference type="GO" id="GO:0008840">
    <property type="term" value="F:4-hydroxy-tetrahydrodipicolinate synthase activity"/>
    <property type="evidence" value="ECO:0007669"/>
    <property type="project" value="UniProtKB-UniRule"/>
</dbReference>
<keyword evidence="6 12" id="KW-0028">Amino-acid biosynthesis</keyword>
<keyword evidence="10 12" id="KW-0704">Schiff base</keyword>
<evidence type="ECO:0000313" key="16">
    <source>
        <dbReference type="EMBL" id="CEG21565.1"/>
    </source>
</evidence>
<feature type="site" description="Part of a proton relay during catalysis" evidence="12">
    <location>
        <position position="108"/>
    </location>
</feature>
<protein>
    <recommendedName>
        <fullName evidence="4 12">4-hydroxy-tetrahydrodipicolinate synthase</fullName>
        <shortName evidence="12">HTPA synthase</shortName>
        <ecNumber evidence="4 12">4.3.3.7</ecNumber>
    </recommendedName>
</protein>
<evidence type="ECO:0000313" key="17">
    <source>
        <dbReference type="Proteomes" id="UP000043699"/>
    </source>
</evidence>
<evidence type="ECO:0000256" key="10">
    <source>
        <dbReference type="ARBA" id="ARBA00023270"/>
    </source>
</evidence>
<accession>A0A098EID6</accession>
<feature type="binding site" evidence="12 15">
    <location>
        <position position="204"/>
    </location>
    <ligand>
        <name>pyruvate</name>
        <dbReference type="ChEBI" id="CHEBI:15361"/>
    </ligand>
</feature>
<reference evidence="16 17" key="1">
    <citation type="submission" date="2014-09" db="EMBL/GenBank/DDBJ databases">
        <authorList>
            <person name="Urmite Genomes Urmite Genomes"/>
        </authorList>
    </citation>
    <scope>NUCLEOTIDE SEQUENCE [LARGE SCALE GENOMIC DNA]</scope>
    <source>
        <strain evidence="16 17">ES2</strain>
    </source>
</reference>
<evidence type="ECO:0000256" key="9">
    <source>
        <dbReference type="ARBA" id="ARBA00023239"/>
    </source>
</evidence>
<dbReference type="CDD" id="cd00950">
    <property type="entry name" value="DHDPS"/>
    <property type="match status" value="1"/>
</dbReference>
<dbReference type="SUPFAM" id="SSF51569">
    <property type="entry name" value="Aldolase"/>
    <property type="match status" value="1"/>
</dbReference>
<evidence type="ECO:0000256" key="12">
    <source>
        <dbReference type="HAMAP-Rule" id="MF_00418"/>
    </source>
</evidence>
<evidence type="ECO:0000256" key="15">
    <source>
        <dbReference type="PIRSR" id="PIRSR001365-2"/>
    </source>
</evidence>
<keyword evidence="17" id="KW-1185">Reference proteome</keyword>
<feature type="active site" description="Proton donor/acceptor" evidence="12 14">
    <location>
        <position position="134"/>
    </location>
</feature>
<feature type="active site" description="Schiff-base intermediate with substrate" evidence="12 14">
    <location>
        <position position="162"/>
    </location>
</feature>
<evidence type="ECO:0000256" key="3">
    <source>
        <dbReference type="ARBA" id="ARBA00007592"/>
    </source>
</evidence>
<dbReference type="Gene3D" id="3.20.20.70">
    <property type="entry name" value="Aldolase class I"/>
    <property type="match status" value="1"/>
</dbReference>
<sequence>MNFGQVVTAMVTPFDAQSDIDFGATQKLVEHLIANGTDALVVAGTTGESPTLSTDEKIALFEFVVKTVNGRIPVIAGTGSNDTRASIALTRAAEEMGVDGVMLVTPYYNKPSQEGMFQHFHAIAASTRLPVMLYNIPGRSVVNLLPETTIRLSAIDNIVAIKEASGNLDAAAAIIENTPADFAVYSGDDGLTVPMLSIGGQGIVSVAAHVIGNDMQEMITLFKGGNVQEAAALHRKLLPVMHALFAAPNPVPVKTALNLSGVEVGSVRLPMVPLNEQELSALQQVLAESPANLSKL</sequence>
<evidence type="ECO:0000256" key="7">
    <source>
        <dbReference type="ARBA" id="ARBA00022915"/>
    </source>
</evidence>
<dbReference type="GO" id="GO:0009089">
    <property type="term" value="P:lysine biosynthetic process via diaminopimelate"/>
    <property type="evidence" value="ECO:0007669"/>
    <property type="project" value="UniProtKB-UniRule"/>
</dbReference>
<comment type="catalytic activity">
    <reaction evidence="11 12">
        <text>L-aspartate 4-semialdehyde + pyruvate = (2S,4S)-4-hydroxy-2,3,4,5-tetrahydrodipicolinate + H2O + H(+)</text>
        <dbReference type="Rhea" id="RHEA:34171"/>
        <dbReference type="ChEBI" id="CHEBI:15361"/>
        <dbReference type="ChEBI" id="CHEBI:15377"/>
        <dbReference type="ChEBI" id="CHEBI:15378"/>
        <dbReference type="ChEBI" id="CHEBI:67139"/>
        <dbReference type="ChEBI" id="CHEBI:537519"/>
        <dbReference type="EC" id="4.3.3.7"/>
    </reaction>
</comment>
<evidence type="ECO:0000256" key="11">
    <source>
        <dbReference type="ARBA" id="ARBA00047836"/>
    </source>
</evidence>
<comment type="subunit">
    <text evidence="12">Homotetramer; dimer of dimers.</text>
</comment>
<proteinExistence type="inferred from homology"/>
<gene>
    <name evidence="12 16" type="primary">dapA</name>
    <name evidence="16" type="ORF">BN1080_00476</name>
</gene>
<name>A0A098EID6_9BACL</name>
<evidence type="ECO:0000256" key="2">
    <source>
        <dbReference type="ARBA" id="ARBA00005120"/>
    </source>
</evidence>
<feature type="binding site" evidence="12 15">
    <location>
        <position position="46"/>
    </location>
    <ligand>
        <name>pyruvate</name>
        <dbReference type="ChEBI" id="CHEBI:15361"/>
    </ligand>
</feature>
<dbReference type="Proteomes" id="UP000043699">
    <property type="component" value="Unassembled WGS sequence"/>
</dbReference>
<evidence type="ECO:0000256" key="14">
    <source>
        <dbReference type="PIRSR" id="PIRSR001365-1"/>
    </source>
</evidence>
<dbReference type="InterPro" id="IPR005263">
    <property type="entry name" value="DapA"/>
</dbReference>
<keyword evidence="5 12" id="KW-0963">Cytoplasm</keyword>
<dbReference type="PROSITE" id="PS00666">
    <property type="entry name" value="DHDPS_2"/>
    <property type="match status" value="1"/>
</dbReference>
<feature type="site" description="Part of a proton relay during catalysis" evidence="12">
    <location>
        <position position="45"/>
    </location>
</feature>
<dbReference type="UniPathway" id="UPA00034">
    <property type="reaction ID" value="UER00017"/>
</dbReference>
<comment type="similarity">
    <text evidence="3 12 13">Belongs to the DapA family.</text>
</comment>